<dbReference type="PRINTS" id="PR00344">
    <property type="entry name" value="BCTRLSENSOR"/>
</dbReference>
<keyword evidence="3" id="KW-0597">Phosphoprotein</keyword>
<dbReference type="AlphaFoldDB" id="A0A7T0BWV0"/>
<dbReference type="Gene3D" id="3.30.565.10">
    <property type="entry name" value="Histidine kinase-like ATPase, C-terminal domain"/>
    <property type="match status" value="1"/>
</dbReference>
<dbReference type="SMART" id="SM00388">
    <property type="entry name" value="HisKA"/>
    <property type="match status" value="1"/>
</dbReference>
<dbReference type="SMART" id="SM00065">
    <property type="entry name" value="GAF"/>
    <property type="match status" value="1"/>
</dbReference>
<dbReference type="InterPro" id="IPR036097">
    <property type="entry name" value="HisK_dim/P_sf"/>
</dbReference>
<evidence type="ECO:0000256" key="3">
    <source>
        <dbReference type="ARBA" id="ARBA00022553"/>
    </source>
</evidence>
<reference evidence="10 11" key="1">
    <citation type="submission" date="2020-02" db="EMBL/GenBank/DDBJ databases">
        <title>Genomic and physiological characterization of two novel Nitrospinaceae genera.</title>
        <authorList>
            <person name="Mueller A.J."/>
            <person name="Jung M.-Y."/>
            <person name="Strachan C.R."/>
            <person name="Herbold C.W."/>
            <person name="Kirkegaard R.H."/>
            <person name="Daims H."/>
        </authorList>
    </citation>
    <scope>NUCLEOTIDE SEQUENCE [LARGE SCALE GENOMIC DNA]</scope>
    <source>
        <strain evidence="10">EB</strain>
    </source>
</reference>
<dbReference type="PANTHER" id="PTHR43711">
    <property type="entry name" value="TWO-COMPONENT HISTIDINE KINASE"/>
    <property type="match status" value="1"/>
</dbReference>
<keyword evidence="6 10" id="KW-0418">Kinase</keyword>
<dbReference type="GO" id="GO:0005524">
    <property type="term" value="F:ATP binding"/>
    <property type="evidence" value="ECO:0007669"/>
    <property type="project" value="UniProtKB-KW"/>
</dbReference>
<evidence type="ECO:0000256" key="5">
    <source>
        <dbReference type="ARBA" id="ARBA00022741"/>
    </source>
</evidence>
<evidence type="ECO:0000259" key="9">
    <source>
        <dbReference type="PROSITE" id="PS50109"/>
    </source>
</evidence>
<dbReference type="InterPro" id="IPR003018">
    <property type="entry name" value="GAF"/>
</dbReference>
<dbReference type="Gene3D" id="1.10.287.130">
    <property type="match status" value="1"/>
</dbReference>
<dbReference type="InterPro" id="IPR029016">
    <property type="entry name" value="GAF-like_dom_sf"/>
</dbReference>
<dbReference type="SUPFAM" id="SSF55874">
    <property type="entry name" value="ATPase domain of HSP90 chaperone/DNA topoisomerase II/histidine kinase"/>
    <property type="match status" value="1"/>
</dbReference>
<dbReference type="EMBL" id="CP048685">
    <property type="protein sequence ID" value="QPJ62363.1"/>
    <property type="molecule type" value="Genomic_DNA"/>
</dbReference>
<dbReference type="SMART" id="SM00387">
    <property type="entry name" value="HATPase_c"/>
    <property type="match status" value="1"/>
</dbReference>
<dbReference type="InterPro" id="IPR036890">
    <property type="entry name" value="HATPase_C_sf"/>
</dbReference>
<dbReference type="CDD" id="cd00082">
    <property type="entry name" value="HisKA"/>
    <property type="match status" value="1"/>
</dbReference>
<evidence type="ECO:0000256" key="7">
    <source>
        <dbReference type="ARBA" id="ARBA00022840"/>
    </source>
</evidence>
<dbReference type="InterPro" id="IPR003661">
    <property type="entry name" value="HisK_dim/P_dom"/>
</dbReference>
<dbReference type="InterPro" id="IPR003594">
    <property type="entry name" value="HATPase_dom"/>
</dbReference>
<dbReference type="Proteomes" id="UP000594688">
    <property type="component" value="Chromosome"/>
</dbReference>
<dbReference type="EC" id="2.7.13.3" evidence="2"/>
<keyword evidence="7" id="KW-0067">ATP-binding</keyword>
<feature type="domain" description="Histidine kinase" evidence="9">
    <location>
        <begin position="190"/>
        <end position="409"/>
    </location>
</feature>
<keyword evidence="5" id="KW-0547">Nucleotide-binding</keyword>
<dbReference type="KEGG" id="nli:G3M70_10985"/>
<comment type="catalytic activity">
    <reaction evidence="1">
        <text>ATP + protein L-histidine = ADP + protein N-phospho-L-histidine.</text>
        <dbReference type="EC" id="2.7.13.3"/>
    </reaction>
</comment>
<dbReference type="InterPro" id="IPR004358">
    <property type="entry name" value="Sig_transdc_His_kin-like_C"/>
</dbReference>
<sequence length="413" mass="45829">MKSILETLAGLIEQQIQGIYCSILLVDPTCNRLTHGAAPNIPKDFMTMVDGLKISPRNGSCGTAAFRKETIIVDNIKESSLWGGKFQEEALQSGFRSCWSTPILNAEGNLLGTFAIYCQEPRKPENSELSLLQTAGQWAALAIERKKTQDAFTAYHENLEQEVKIRTQSLQVAREKAEKANQAKSEFLSSMSHELRTPLNAILGFTQLLKMEEKISDDQVLEQQTNHIMKAGEHLLELINNILNLSEIESGKVKVSPESVRLETVFTEISSMLKPIATQKNISLEFKLNDPSIFVWADLMKLKQVLINLISNAIKYNNFSGKVNLKAYSSKNDTVAIEVSDTGQGIPQNQRSKIFEPFVRLKTSGAKTDGTGIGLAITRHLIQLMGGCIFLKSKVEEGSTFTIILPKSKELPV</sequence>
<dbReference type="GO" id="GO:0000155">
    <property type="term" value="F:phosphorelay sensor kinase activity"/>
    <property type="evidence" value="ECO:0007669"/>
    <property type="project" value="InterPro"/>
</dbReference>
<dbReference type="FunFam" id="3.30.565.10:FF:000037">
    <property type="entry name" value="Hybrid sensor histidine kinase/response regulator"/>
    <property type="match status" value="1"/>
</dbReference>
<dbReference type="Gene3D" id="3.30.450.40">
    <property type="match status" value="1"/>
</dbReference>
<dbReference type="InterPro" id="IPR050736">
    <property type="entry name" value="Sensor_HK_Regulatory"/>
</dbReference>
<dbReference type="InterPro" id="IPR005467">
    <property type="entry name" value="His_kinase_dom"/>
</dbReference>
<evidence type="ECO:0000313" key="10">
    <source>
        <dbReference type="EMBL" id="QPJ62363.1"/>
    </source>
</evidence>
<keyword evidence="8" id="KW-0902">Two-component regulatory system</keyword>
<evidence type="ECO:0000256" key="8">
    <source>
        <dbReference type="ARBA" id="ARBA00023012"/>
    </source>
</evidence>
<evidence type="ECO:0000313" key="11">
    <source>
        <dbReference type="Proteomes" id="UP000594688"/>
    </source>
</evidence>
<dbReference type="Pfam" id="PF02518">
    <property type="entry name" value="HATPase_c"/>
    <property type="match status" value="1"/>
</dbReference>
<protein>
    <recommendedName>
        <fullName evidence="2">histidine kinase</fullName>
        <ecNumber evidence="2">2.7.13.3</ecNumber>
    </recommendedName>
</protein>
<keyword evidence="4" id="KW-0808">Transferase</keyword>
<evidence type="ECO:0000256" key="2">
    <source>
        <dbReference type="ARBA" id="ARBA00012438"/>
    </source>
</evidence>
<evidence type="ECO:0000256" key="6">
    <source>
        <dbReference type="ARBA" id="ARBA00022777"/>
    </source>
</evidence>
<accession>A0A7T0BWV0</accession>
<dbReference type="SUPFAM" id="SSF47384">
    <property type="entry name" value="Homodimeric domain of signal transducing histidine kinase"/>
    <property type="match status" value="1"/>
</dbReference>
<dbReference type="Pfam" id="PF00512">
    <property type="entry name" value="HisKA"/>
    <property type="match status" value="1"/>
</dbReference>
<organism evidence="10 11">
    <name type="scientific">Candidatus Nitronauta litoralis</name>
    <dbReference type="NCBI Taxonomy" id="2705533"/>
    <lineage>
        <taxon>Bacteria</taxon>
        <taxon>Pseudomonadati</taxon>
        <taxon>Nitrospinota/Tectimicrobiota group</taxon>
        <taxon>Nitrospinota</taxon>
        <taxon>Nitrospinia</taxon>
        <taxon>Nitrospinales</taxon>
        <taxon>Nitrospinaceae</taxon>
        <taxon>Candidatus Nitronauta</taxon>
    </lineage>
</organism>
<proteinExistence type="predicted"/>
<evidence type="ECO:0000256" key="1">
    <source>
        <dbReference type="ARBA" id="ARBA00000085"/>
    </source>
</evidence>
<dbReference type="PROSITE" id="PS50109">
    <property type="entry name" value="HIS_KIN"/>
    <property type="match status" value="1"/>
</dbReference>
<dbReference type="SUPFAM" id="SSF55781">
    <property type="entry name" value="GAF domain-like"/>
    <property type="match status" value="1"/>
</dbReference>
<dbReference type="Pfam" id="PF01590">
    <property type="entry name" value="GAF"/>
    <property type="match status" value="1"/>
</dbReference>
<name>A0A7T0BWV0_9BACT</name>
<evidence type="ECO:0000256" key="4">
    <source>
        <dbReference type="ARBA" id="ARBA00022679"/>
    </source>
</evidence>
<gene>
    <name evidence="10" type="ORF">G3M70_10985</name>
</gene>
<dbReference type="PANTHER" id="PTHR43711:SF26">
    <property type="entry name" value="SENSOR HISTIDINE KINASE RCSC"/>
    <property type="match status" value="1"/>
</dbReference>